<evidence type="ECO:0000256" key="4">
    <source>
        <dbReference type="ARBA" id="ARBA00022989"/>
    </source>
</evidence>
<comment type="subcellular location">
    <subcellularLocation>
        <location evidence="1 6">Endoplasmic reticulum membrane</location>
        <topology evidence="1 6">Multi-pass membrane protein</topology>
    </subcellularLocation>
</comment>
<keyword evidence="4 6" id="KW-1133">Transmembrane helix</keyword>
<gene>
    <name evidence="8" type="ORF">WJX81_002303</name>
</gene>
<evidence type="ECO:0000256" key="2">
    <source>
        <dbReference type="ARBA" id="ARBA00022692"/>
    </source>
</evidence>
<organism evidence="8 9">
    <name type="scientific">Elliptochloris bilobata</name>
    <dbReference type="NCBI Taxonomy" id="381761"/>
    <lineage>
        <taxon>Eukaryota</taxon>
        <taxon>Viridiplantae</taxon>
        <taxon>Chlorophyta</taxon>
        <taxon>core chlorophytes</taxon>
        <taxon>Trebouxiophyceae</taxon>
        <taxon>Trebouxiophyceae incertae sedis</taxon>
        <taxon>Elliptochloris clade</taxon>
        <taxon>Elliptochloris</taxon>
    </lineage>
</organism>
<evidence type="ECO:0000256" key="5">
    <source>
        <dbReference type="ARBA" id="ARBA00023136"/>
    </source>
</evidence>
<evidence type="ECO:0000256" key="3">
    <source>
        <dbReference type="ARBA" id="ARBA00022824"/>
    </source>
</evidence>
<evidence type="ECO:0000259" key="7">
    <source>
        <dbReference type="PROSITE" id="PS50845"/>
    </source>
</evidence>
<keyword evidence="3 6" id="KW-0256">Endoplasmic reticulum</keyword>
<sequence>MPPVFGVHASAASSLSPPATVQGSEKLFLDTPEHFANPAGGRAIKPAVTFETAEPAAVYKIACFRNVALSSLVFLLGSLAVLAGEFILRGKHNWTLLTATSYIVLLDLALNFARSVVSARWRDRAAWSGSEAVLAAAHAGRAAVLAAAAQHDRLLTSRDPVQTVWVAAAVWAASVLGSMFSLWRLMVVAFYSTFAVSVCCEHYSEPILQLITSAVDPVKARWEALGLSRNAKGGVLAAALLVLLASSGWATRMVMLLLAALIVRCHLEQAEVDAIATRAQPMVLSAKKRARRVSDFVRRRSSLCVPLGKLHEG</sequence>
<evidence type="ECO:0000256" key="1">
    <source>
        <dbReference type="ARBA" id="ARBA00004477"/>
    </source>
</evidence>
<accession>A0AAW1QM39</accession>
<feature type="domain" description="Reticulon" evidence="7">
    <location>
        <begin position="58"/>
        <end position="215"/>
    </location>
</feature>
<feature type="transmembrane region" description="Helical" evidence="6">
    <location>
        <begin position="94"/>
        <end position="113"/>
    </location>
</feature>
<evidence type="ECO:0000313" key="8">
    <source>
        <dbReference type="EMBL" id="KAK9822490.1"/>
    </source>
</evidence>
<dbReference type="EMBL" id="JALJOU010000086">
    <property type="protein sequence ID" value="KAK9822490.1"/>
    <property type="molecule type" value="Genomic_DNA"/>
</dbReference>
<dbReference type="PROSITE" id="PS50845">
    <property type="entry name" value="RETICULON"/>
    <property type="match status" value="1"/>
</dbReference>
<dbReference type="AlphaFoldDB" id="A0AAW1QM39"/>
<reference evidence="8 9" key="1">
    <citation type="journal article" date="2024" name="Nat. Commun.">
        <title>Phylogenomics reveals the evolutionary origins of lichenization in chlorophyte algae.</title>
        <authorList>
            <person name="Puginier C."/>
            <person name="Libourel C."/>
            <person name="Otte J."/>
            <person name="Skaloud P."/>
            <person name="Haon M."/>
            <person name="Grisel S."/>
            <person name="Petersen M."/>
            <person name="Berrin J.G."/>
            <person name="Delaux P.M."/>
            <person name="Dal Grande F."/>
            <person name="Keller J."/>
        </authorList>
    </citation>
    <scope>NUCLEOTIDE SEQUENCE [LARGE SCALE GENOMIC DNA]</scope>
    <source>
        <strain evidence="8 9">SAG 245.80</strain>
    </source>
</reference>
<keyword evidence="5 6" id="KW-0472">Membrane</keyword>
<evidence type="ECO:0000256" key="6">
    <source>
        <dbReference type="RuleBase" id="RU363132"/>
    </source>
</evidence>
<keyword evidence="9" id="KW-1185">Reference proteome</keyword>
<protein>
    <recommendedName>
        <fullName evidence="6">Reticulon-like protein</fullName>
    </recommendedName>
</protein>
<feature type="transmembrane region" description="Helical" evidence="6">
    <location>
        <begin position="163"/>
        <end position="183"/>
    </location>
</feature>
<feature type="transmembrane region" description="Helical" evidence="6">
    <location>
        <begin position="235"/>
        <end position="263"/>
    </location>
</feature>
<name>A0AAW1QM39_9CHLO</name>
<keyword evidence="2 6" id="KW-0812">Transmembrane</keyword>
<dbReference type="InterPro" id="IPR003388">
    <property type="entry name" value="Reticulon"/>
</dbReference>
<feature type="transmembrane region" description="Helical" evidence="6">
    <location>
        <begin position="67"/>
        <end position="88"/>
    </location>
</feature>
<dbReference type="Proteomes" id="UP001445335">
    <property type="component" value="Unassembled WGS sequence"/>
</dbReference>
<dbReference type="Pfam" id="PF02453">
    <property type="entry name" value="Reticulon"/>
    <property type="match status" value="1"/>
</dbReference>
<evidence type="ECO:0000313" key="9">
    <source>
        <dbReference type="Proteomes" id="UP001445335"/>
    </source>
</evidence>
<proteinExistence type="predicted"/>
<dbReference type="GO" id="GO:0005789">
    <property type="term" value="C:endoplasmic reticulum membrane"/>
    <property type="evidence" value="ECO:0007669"/>
    <property type="project" value="UniProtKB-SubCell"/>
</dbReference>
<comment type="caution">
    <text evidence="8">The sequence shown here is derived from an EMBL/GenBank/DDBJ whole genome shotgun (WGS) entry which is preliminary data.</text>
</comment>